<dbReference type="GO" id="GO:0006508">
    <property type="term" value="P:proteolysis"/>
    <property type="evidence" value="ECO:0007669"/>
    <property type="project" value="UniProtKB-KW"/>
</dbReference>
<dbReference type="GeneID" id="113209952"/>
<keyword evidence="8" id="KW-1185">Reference proteome</keyword>
<dbReference type="InterPro" id="IPR050127">
    <property type="entry name" value="Serine_Proteases_S1"/>
</dbReference>
<reference evidence="9" key="1">
    <citation type="submission" date="2025-08" db="UniProtKB">
        <authorList>
            <consortium name="RefSeq"/>
        </authorList>
    </citation>
    <scope>IDENTIFICATION</scope>
    <source>
        <tissue evidence="9">Whole organism</tissue>
    </source>
</reference>
<evidence type="ECO:0000259" key="7">
    <source>
        <dbReference type="PROSITE" id="PS50240"/>
    </source>
</evidence>
<sequence>MPRSLRALLPAVMRVSVAALLAGWLCAARAQETDWSSVRLKTGEPQLLLQHVMDVEMEGVDYPDNAFVSRVGETRSGGDAASFRIVAGQEAEPHQFPWQVGMLIQGEDGEMFFCGGSLLTPEWVLTAAHCAEPGYIFEVILGAHRIREREESQQRFKVKKTDSTVFVHPEWDAEKTANDIALIKLPNAAKLNEYVQLTRIPSKQRAEASLWNKNATMSGWGKPSDSAESISPVLRFVVTRIVSNYYCNFRYMFLIIKDTNICASGFSGKSTCNGDSGGPLTVPDADTKPTQVGVTSFGIGLGCEKYWPPAFTRVSAYLDWMTKITGGGFHDTTDLGPLSSNGTLW</sequence>
<dbReference type="InterPro" id="IPR018114">
    <property type="entry name" value="TRYPSIN_HIS"/>
</dbReference>
<accession>A0A6J1SQG0</accession>
<protein>
    <submittedName>
        <fullName evidence="9">Brachyurin-like</fullName>
    </submittedName>
</protein>
<proteinExistence type="predicted"/>
<dbReference type="InterPro" id="IPR009003">
    <property type="entry name" value="Peptidase_S1_PA"/>
</dbReference>
<dbReference type="Proteomes" id="UP000504606">
    <property type="component" value="Unplaced"/>
</dbReference>
<gene>
    <name evidence="9" type="primary">LOC113209952</name>
</gene>
<dbReference type="Gene3D" id="2.40.10.10">
    <property type="entry name" value="Trypsin-like serine proteases"/>
    <property type="match status" value="2"/>
</dbReference>
<dbReference type="CDD" id="cd00190">
    <property type="entry name" value="Tryp_SPc"/>
    <property type="match status" value="1"/>
</dbReference>
<keyword evidence="2 5" id="KW-0378">Hydrolase</keyword>
<dbReference type="PROSITE" id="PS00135">
    <property type="entry name" value="TRYPSIN_SER"/>
    <property type="match status" value="1"/>
</dbReference>
<dbReference type="GO" id="GO:0005615">
    <property type="term" value="C:extracellular space"/>
    <property type="evidence" value="ECO:0007669"/>
    <property type="project" value="TreeGrafter"/>
</dbReference>
<dbReference type="AlphaFoldDB" id="A0A6J1SQG0"/>
<evidence type="ECO:0000256" key="4">
    <source>
        <dbReference type="ARBA" id="ARBA00023157"/>
    </source>
</evidence>
<evidence type="ECO:0000256" key="1">
    <source>
        <dbReference type="ARBA" id="ARBA00022670"/>
    </source>
</evidence>
<keyword evidence="4" id="KW-1015">Disulfide bond</keyword>
<dbReference type="PROSITE" id="PS00134">
    <property type="entry name" value="TRYPSIN_HIS"/>
    <property type="match status" value="1"/>
</dbReference>
<dbReference type="InterPro" id="IPR001254">
    <property type="entry name" value="Trypsin_dom"/>
</dbReference>
<keyword evidence="6" id="KW-0732">Signal</keyword>
<dbReference type="FunFam" id="2.40.10.10:FF:000005">
    <property type="entry name" value="Serine protease 37"/>
    <property type="match status" value="1"/>
</dbReference>
<keyword evidence="1 5" id="KW-0645">Protease</keyword>
<dbReference type="GO" id="GO:0004252">
    <property type="term" value="F:serine-type endopeptidase activity"/>
    <property type="evidence" value="ECO:0007669"/>
    <property type="project" value="InterPro"/>
</dbReference>
<dbReference type="PRINTS" id="PR00722">
    <property type="entry name" value="CHYMOTRYPSIN"/>
</dbReference>
<dbReference type="KEGG" id="foc:113209952"/>
<dbReference type="InterPro" id="IPR001314">
    <property type="entry name" value="Peptidase_S1A"/>
</dbReference>
<evidence type="ECO:0000256" key="6">
    <source>
        <dbReference type="SAM" id="SignalP"/>
    </source>
</evidence>
<evidence type="ECO:0000313" key="9">
    <source>
        <dbReference type="RefSeq" id="XP_026283514.1"/>
    </source>
</evidence>
<dbReference type="SUPFAM" id="SSF50494">
    <property type="entry name" value="Trypsin-like serine proteases"/>
    <property type="match status" value="1"/>
</dbReference>
<dbReference type="InterPro" id="IPR043504">
    <property type="entry name" value="Peptidase_S1_PA_chymotrypsin"/>
</dbReference>
<name>A0A6J1SQG0_FRAOC</name>
<dbReference type="Pfam" id="PF00089">
    <property type="entry name" value="Trypsin"/>
    <property type="match status" value="1"/>
</dbReference>
<dbReference type="PANTHER" id="PTHR24264:SF58">
    <property type="entry name" value="SI:DKEY-33M11.8-RELATED"/>
    <property type="match status" value="1"/>
</dbReference>
<keyword evidence="3 5" id="KW-0720">Serine protease</keyword>
<dbReference type="RefSeq" id="XP_026283514.1">
    <property type="nucleotide sequence ID" value="XM_026427729.2"/>
</dbReference>
<dbReference type="InterPro" id="IPR033116">
    <property type="entry name" value="TRYPSIN_SER"/>
</dbReference>
<evidence type="ECO:0000256" key="2">
    <source>
        <dbReference type="ARBA" id="ARBA00022801"/>
    </source>
</evidence>
<evidence type="ECO:0000256" key="3">
    <source>
        <dbReference type="ARBA" id="ARBA00022825"/>
    </source>
</evidence>
<dbReference type="SMART" id="SM00020">
    <property type="entry name" value="Tryp_SPc"/>
    <property type="match status" value="1"/>
</dbReference>
<organism evidence="8 9">
    <name type="scientific">Frankliniella occidentalis</name>
    <name type="common">Western flower thrips</name>
    <name type="synonym">Euthrips occidentalis</name>
    <dbReference type="NCBI Taxonomy" id="133901"/>
    <lineage>
        <taxon>Eukaryota</taxon>
        <taxon>Metazoa</taxon>
        <taxon>Ecdysozoa</taxon>
        <taxon>Arthropoda</taxon>
        <taxon>Hexapoda</taxon>
        <taxon>Insecta</taxon>
        <taxon>Pterygota</taxon>
        <taxon>Neoptera</taxon>
        <taxon>Paraneoptera</taxon>
        <taxon>Thysanoptera</taxon>
        <taxon>Terebrantia</taxon>
        <taxon>Thripoidea</taxon>
        <taxon>Thripidae</taxon>
        <taxon>Frankliniella</taxon>
    </lineage>
</organism>
<evidence type="ECO:0000256" key="5">
    <source>
        <dbReference type="RuleBase" id="RU363034"/>
    </source>
</evidence>
<feature type="chain" id="PRO_5026962271" evidence="6">
    <location>
        <begin position="31"/>
        <end position="345"/>
    </location>
</feature>
<feature type="signal peptide" evidence="6">
    <location>
        <begin position="1"/>
        <end position="30"/>
    </location>
</feature>
<evidence type="ECO:0000313" key="8">
    <source>
        <dbReference type="Proteomes" id="UP000504606"/>
    </source>
</evidence>
<dbReference type="PROSITE" id="PS50240">
    <property type="entry name" value="TRYPSIN_DOM"/>
    <property type="match status" value="1"/>
</dbReference>
<feature type="domain" description="Peptidase S1" evidence="7">
    <location>
        <begin position="85"/>
        <end position="326"/>
    </location>
</feature>
<dbReference type="OrthoDB" id="5565075at2759"/>
<dbReference type="PANTHER" id="PTHR24264">
    <property type="entry name" value="TRYPSIN-RELATED"/>
    <property type="match status" value="1"/>
</dbReference>